<reference evidence="1" key="1">
    <citation type="journal article" date="2014" name="Int. J. Syst. Evol. Microbiol.">
        <title>Complete genome sequence of Corynebacterium casei LMG S-19264T (=DSM 44701T), isolated from a smear-ripened cheese.</title>
        <authorList>
            <consortium name="US DOE Joint Genome Institute (JGI-PGF)"/>
            <person name="Walter F."/>
            <person name="Albersmeier A."/>
            <person name="Kalinowski J."/>
            <person name="Ruckert C."/>
        </authorList>
    </citation>
    <scope>NUCLEOTIDE SEQUENCE</scope>
    <source>
        <strain evidence="1">CGMCC 1.15794</strain>
    </source>
</reference>
<accession>A0A917MLV3</accession>
<proteinExistence type="predicted"/>
<sequence length="109" mass="11901">MTARREELAAWFEGGTHNLRTLERLSLRASGSEGRRAGLPSLLLTEPRAVLADPNPDALSTAEVIDPMNRKQSARIESGFQVTGGRARVWRELPVATVAVALKTRKHAS</sequence>
<keyword evidence="2" id="KW-1185">Reference proteome</keyword>
<protein>
    <submittedName>
        <fullName evidence="1">Uncharacterized protein</fullName>
    </submittedName>
</protein>
<name>A0A917MLV3_9MICO</name>
<organism evidence="1 2">
    <name type="scientific">Microbacterium album</name>
    <dbReference type="NCBI Taxonomy" id="2053191"/>
    <lineage>
        <taxon>Bacteria</taxon>
        <taxon>Bacillati</taxon>
        <taxon>Actinomycetota</taxon>
        <taxon>Actinomycetes</taxon>
        <taxon>Micrococcales</taxon>
        <taxon>Microbacteriaceae</taxon>
        <taxon>Microbacterium</taxon>
    </lineage>
</organism>
<evidence type="ECO:0000313" key="1">
    <source>
        <dbReference type="EMBL" id="GGH44890.1"/>
    </source>
</evidence>
<comment type="caution">
    <text evidence="1">The sequence shown here is derived from an EMBL/GenBank/DDBJ whole genome shotgun (WGS) entry which is preliminary data.</text>
</comment>
<dbReference type="AlphaFoldDB" id="A0A917MLV3"/>
<dbReference type="EMBL" id="BMJY01000008">
    <property type="protein sequence ID" value="GGH44890.1"/>
    <property type="molecule type" value="Genomic_DNA"/>
</dbReference>
<gene>
    <name evidence="1" type="ORF">GCM10010921_19890</name>
</gene>
<evidence type="ECO:0000313" key="2">
    <source>
        <dbReference type="Proteomes" id="UP000657592"/>
    </source>
</evidence>
<dbReference type="Proteomes" id="UP000657592">
    <property type="component" value="Unassembled WGS sequence"/>
</dbReference>
<reference evidence="1" key="2">
    <citation type="submission" date="2020-09" db="EMBL/GenBank/DDBJ databases">
        <authorList>
            <person name="Sun Q."/>
            <person name="Zhou Y."/>
        </authorList>
    </citation>
    <scope>NUCLEOTIDE SEQUENCE</scope>
    <source>
        <strain evidence="1">CGMCC 1.15794</strain>
    </source>
</reference>